<feature type="transmembrane region" description="Helical" evidence="5">
    <location>
        <begin position="274"/>
        <end position="293"/>
    </location>
</feature>
<keyword evidence="4 5" id="KW-0472">Membrane</keyword>
<keyword evidence="3 5" id="KW-1133">Transmembrane helix</keyword>
<dbReference type="PANTHER" id="PTHR23508:SF10">
    <property type="entry name" value="CARBOXYLIC ACID TRANSPORTER PROTEIN HOMOLOG"/>
    <property type="match status" value="1"/>
</dbReference>
<keyword evidence="2 5" id="KW-0812">Transmembrane</keyword>
<dbReference type="Proteomes" id="UP000295447">
    <property type="component" value="Unassembled WGS sequence"/>
</dbReference>
<evidence type="ECO:0000313" key="8">
    <source>
        <dbReference type="Proteomes" id="UP000295447"/>
    </source>
</evidence>
<evidence type="ECO:0000256" key="2">
    <source>
        <dbReference type="ARBA" id="ARBA00022692"/>
    </source>
</evidence>
<dbReference type="SUPFAM" id="SSF103473">
    <property type="entry name" value="MFS general substrate transporter"/>
    <property type="match status" value="1"/>
</dbReference>
<accession>A0A4R8A4F9</accession>
<dbReference type="PROSITE" id="PS50850">
    <property type="entry name" value="MFS"/>
    <property type="match status" value="1"/>
</dbReference>
<dbReference type="Pfam" id="PF07690">
    <property type="entry name" value="MFS_1"/>
    <property type="match status" value="1"/>
</dbReference>
<sequence>MRDSGKWVVLGGAFVAYMFDALEILLLSFALPDIRTEFGLSKAEGGLLATATLLGIGVSSLTVGWLADNYGRKRALMYSLAVFGFFTALIAAVPNFSLFLVLRFAAGLGLGGVWGVVSTYVVETWPTAQRGRAAAFVLSSFPAGGAIAAVVAGALLPDWRLLFFLAGAGVVVPLLIIGFFFKESAEWAEQKSTPVRVTEIFSPDLRRKTLLGTAVASLALFGWWGASTWLPTYLHSDRGIPTATVALFMTVLNIGMFVGYNVFGLIADRIGRKYALVMTLLGVGVTLPLYVVAADRTALLWLGPLFAFFAAFSGIFGAYLGELYPTRVRATGAGFCFNVGRGVSAFAPFVLGALATGAGLGTGLLLCAGIFLCGAVVMTALPNLGATRRVSTQPALETEGAS</sequence>
<feature type="transmembrane region" description="Helical" evidence="5">
    <location>
        <begin position="332"/>
        <end position="354"/>
    </location>
</feature>
<dbReference type="Gene3D" id="1.20.1250.20">
    <property type="entry name" value="MFS general substrate transporter like domains"/>
    <property type="match status" value="2"/>
</dbReference>
<dbReference type="GO" id="GO:0046943">
    <property type="term" value="F:carboxylic acid transmembrane transporter activity"/>
    <property type="evidence" value="ECO:0007669"/>
    <property type="project" value="TreeGrafter"/>
</dbReference>
<feature type="transmembrane region" description="Helical" evidence="5">
    <location>
        <begin position="100"/>
        <end position="122"/>
    </location>
</feature>
<evidence type="ECO:0000256" key="1">
    <source>
        <dbReference type="ARBA" id="ARBA00004651"/>
    </source>
</evidence>
<feature type="transmembrane region" description="Helical" evidence="5">
    <location>
        <begin position="246"/>
        <end position="267"/>
    </location>
</feature>
<keyword evidence="8" id="KW-1185">Reference proteome</keyword>
<comment type="subcellular location">
    <subcellularLocation>
        <location evidence="1">Cell membrane</location>
        <topology evidence="1">Multi-pass membrane protein</topology>
    </subcellularLocation>
</comment>
<feature type="transmembrane region" description="Helical" evidence="5">
    <location>
        <begin position="134"/>
        <end position="155"/>
    </location>
</feature>
<feature type="transmembrane region" description="Helical" evidence="5">
    <location>
        <begin position="209"/>
        <end position="226"/>
    </location>
</feature>
<protein>
    <submittedName>
        <fullName evidence="7">Putative MFS family arabinose efflux permease</fullName>
    </submittedName>
</protein>
<proteinExistence type="predicted"/>
<name>A0A4R8A4F9_9ACTN</name>
<gene>
    <name evidence="7" type="ORF">EV650_3247</name>
</gene>
<dbReference type="RefSeq" id="WP_134119552.1">
    <property type="nucleotide sequence ID" value="NZ_SODF01000001.1"/>
</dbReference>
<feature type="transmembrane region" description="Helical" evidence="5">
    <location>
        <begin position="360"/>
        <end position="381"/>
    </location>
</feature>
<comment type="caution">
    <text evidence="7">The sequence shown here is derived from an EMBL/GenBank/DDBJ whole genome shotgun (WGS) entry which is preliminary data.</text>
</comment>
<organism evidence="7 8">
    <name type="scientific">Kribbella kalugense</name>
    <dbReference type="NCBI Taxonomy" id="2512221"/>
    <lineage>
        <taxon>Bacteria</taxon>
        <taxon>Bacillati</taxon>
        <taxon>Actinomycetota</taxon>
        <taxon>Actinomycetes</taxon>
        <taxon>Propionibacteriales</taxon>
        <taxon>Kribbellaceae</taxon>
        <taxon>Kribbella</taxon>
    </lineage>
</organism>
<dbReference type="InterPro" id="IPR005829">
    <property type="entry name" value="Sugar_transporter_CS"/>
</dbReference>
<dbReference type="PROSITE" id="PS00216">
    <property type="entry name" value="SUGAR_TRANSPORT_1"/>
    <property type="match status" value="1"/>
</dbReference>
<dbReference type="InterPro" id="IPR020846">
    <property type="entry name" value="MFS_dom"/>
</dbReference>
<evidence type="ECO:0000313" key="7">
    <source>
        <dbReference type="EMBL" id="TDW24368.1"/>
    </source>
</evidence>
<feature type="transmembrane region" description="Helical" evidence="5">
    <location>
        <begin position="161"/>
        <end position="181"/>
    </location>
</feature>
<evidence type="ECO:0000256" key="4">
    <source>
        <dbReference type="ARBA" id="ARBA00023136"/>
    </source>
</evidence>
<dbReference type="AlphaFoldDB" id="A0A4R8A4F9"/>
<evidence type="ECO:0000256" key="5">
    <source>
        <dbReference type="SAM" id="Phobius"/>
    </source>
</evidence>
<dbReference type="InterPro" id="IPR036259">
    <property type="entry name" value="MFS_trans_sf"/>
</dbReference>
<reference evidence="7 8" key="1">
    <citation type="submission" date="2019-03" db="EMBL/GenBank/DDBJ databases">
        <title>Genomic Encyclopedia of Type Strains, Phase III (KMG-III): the genomes of soil and plant-associated and newly described type strains.</title>
        <authorList>
            <person name="Whitman W."/>
        </authorList>
    </citation>
    <scope>NUCLEOTIDE SEQUENCE [LARGE SCALE GENOMIC DNA]</scope>
    <source>
        <strain evidence="7 8">VKM Ac-2570</strain>
    </source>
</reference>
<feature type="transmembrane region" description="Helical" evidence="5">
    <location>
        <begin position="7"/>
        <end position="27"/>
    </location>
</feature>
<dbReference type="OrthoDB" id="9787026at2"/>
<evidence type="ECO:0000256" key="3">
    <source>
        <dbReference type="ARBA" id="ARBA00022989"/>
    </source>
</evidence>
<feature type="domain" description="Major facilitator superfamily (MFS) profile" evidence="6">
    <location>
        <begin position="9"/>
        <end position="386"/>
    </location>
</feature>
<evidence type="ECO:0000259" key="6">
    <source>
        <dbReference type="PROSITE" id="PS50850"/>
    </source>
</evidence>
<dbReference type="InterPro" id="IPR011701">
    <property type="entry name" value="MFS"/>
</dbReference>
<feature type="transmembrane region" description="Helical" evidence="5">
    <location>
        <begin position="75"/>
        <end position="94"/>
    </location>
</feature>
<dbReference type="GO" id="GO:0005886">
    <property type="term" value="C:plasma membrane"/>
    <property type="evidence" value="ECO:0007669"/>
    <property type="project" value="UniProtKB-SubCell"/>
</dbReference>
<dbReference type="EMBL" id="SODF01000001">
    <property type="protein sequence ID" value="TDW24368.1"/>
    <property type="molecule type" value="Genomic_DNA"/>
</dbReference>
<feature type="transmembrane region" description="Helical" evidence="5">
    <location>
        <begin position="47"/>
        <end position="68"/>
    </location>
</feature>
<dbReference type="PANTHER" id="PTHR23508">
    <property type="entry name" value="CARBOXYLIC ACID TRANSPORTER PROTEIN HOMOLOG"/>
    <property type="match status" value="1"/>
</dbReference>
<feature type="transmembrane region" description="Helical" evidence="5">
    <location>
        <begin position="299"/>
        <end position="320"/>
    </location>
</feature>